<dbReference type="PANTHER" id="PTHR43537">
    <property type="entry name" value="TRANSCRIPTIONAL REGULATOR, GNTR FAMILY"/>
    <property type="match status" value="1"/>
</dbReference>
<dbReference type="InterPro" id="IPR008920">
    <property type="entry name" value="TF_FadR/GntR_C"/>
</dbReference>
<reference evidence="5 6" key="1">
    <citation type="submission" date="2020-08" db="EMBL/GenBank/DDBJ databases">
        <title>Whole genome shotgun sequence of Actinocatenispora thailandica NBRC 105041.</title>
        <authorList>
            <person name="Komaki H."/>
            <person name="Tamura T."/>
        </authorList>
    </citation>
    <scope>NUCLEOTIDE SEQUENCE [LARGE SCALE GENOMIC DNA]</scope>
    <source>
        <strain evidence="5 6">NBRC 105041</strain>
    </source>
</reference>
<keyword evidence="3" id="KW-0804">Transcription</keyword>
<dbReference type="GO" id="GO:0003677">
    <property type="term" value="F:DNA binding"/>
    <property type="evidence" value="ECO:0007669"/>
    <property type="project" value="UniProtKB-KW"/>
</dbReference>
<dbReference type="SUPFAM" id="SSF48008">
    <property type="entry name" value="GntR ligand-binding domain-like"/>
    <property type="match status" value="1"/>
</dbReference>
<proteinExistence type="predicted"/>
<evidence type="ECO:0000256" key="3">
    <source>
        <dbReference type="ARBA" id="ARBA00023163"/>
    </source>
</evidence>
<dbReference type="Gene3D" id="1.10.10.10">
    <property type="entry name" value="Winged helix-like DNA-binding domain superfamily/Winged helix DNA-binding domain"/>
    <property type="match status" value="1"/>
</dbReference>
<evidence type="ECO:0000259" key="4">
    <source>
        <dbReference type="PROSITE" id="PS50949"/>
    </source>
</evidence>
<dbReference type="Pfam" id="PF07729">
    <property type="entry name" value="FCD"/>
    <property type="match status" value="1"/>
</dbReference>
<evidence type="ECO:0000313" key="6">
    <source>
        <dbReference type="Proteomes" id="UP000611640"/>
    </source>
</evidence>
<evidence type="ECO:0000313" key="5">
    <source>
        <dbReference type="EMBL" id="BCJ37048.1"/>
    </source>
</evidence>
<evidence type="ECO:0000256" key="2">
    <source>
        <dbReference type="ARBA" id="ARBA00023125"/>
    </source>
</evidence>
<dbReference type="SMART" id="SM00895">
    <property type="entry name" value="FCD"/>
    <property type="match status" value="1"/>
</dbReference>
<gene>
    <name evidence="5" type="ORF">Athai_45510</name>
</gene>
<feature type="domain" description="HTH gntR-type" evidence="4">
    <location>
        <begin position="9"/>
        <end position="76"/>
    </location>
</feature>
<dbReference type="GO" id="GO:0003700">
    <property type="term" value="F:DNA-binding transcription factor activity"/>
    <property type="evidence" value="ECO:0007669"/>
    <property type="project" value="InterPro"/>
</dbReference>
<dbReference type="InterPro" id="IPR036390">
    <property type="entry name" value="WH_DNA-bd_sf"/>
</dbReference>
<keyword evidence="6" id="KW-1185">Reference proteome</keyword>
<dbReference type="RefSeq" id="WP_203963313.1">
    <property type="nucleotide sequence ID" value="NZ_AP023355.1"/>
</dbReference>
<name>A0A7R7DSL1_9ACTN</name>
<dbReference type="PROSITE" id="PS50949">
    <property type="entry name" value="HTH_GNTR"/>
    <property type="match status" value="1"/>
</dbReference>
<protein>
    <submittedName>
        <fullName evidence="5">GntR family transcriptional regulator</fullName>
    </submittedName>
</protein>
<dbReference type="Proteomes" id="UP000611640">
    <property type="component" value="Chromosome"/>
</dbReference>
<organism evidence="5 6">
    <name type="scientific">Actinocatenispora thailandica</name>
    <dbReference type="NCBI Taxonomy" id="227318"/>
    <lineage>
        <taxon>Bacteria</taxon>
        <taxon>Bacillati</taxon>
        <taxon>Actinomycetota</taxon>
        <taxon>Actinomycetes</taxon>
        <taxon>Micromonosporales</taxon>
        <taxon>Micromonosporaceae</taxon>
        <taxon>Actinocatenispora</taxon>
    </lineage>
</organism>
<dbReference type="AlphaFoldDB" id="A0A7R7DSL1"/>
<keyword evidence="1" id="KW-0805">Transcription regulation</keyword>
<dbReference type="InterPro" id="IPR011711">
    <property type="entry name" value="GntR_C"/>
</dbReference>
<dbReference type="KEGG" id="atl:Athai_45510"/>
<accession>A0A7R7DSL1</accession>
<dbReference type="EMBL" id="AP023355">
    <property type="protein sequence ID" value="BCJ37048.1"/>
    <property type="molecule type" value="Genomic_DNA"/>
</dbReference>
<dbReference type="SUPFAM" id="SSF46785">
    <property type="entry name" value="Winged helix' DNA-binding domain"/>
    <property type="match status" value="1"/>
</dbReference>
<dbReference type="InterPro" id="IPR036388">
    <property type="entry name" value="WH-like_DNA-bd_sf"/>
</dbReference>
<dbReference type="Gene3D" id="1.20.120.530">
    <property type="entry name" value="GntR ligand-binding domain-like"/>
    <property type="match status" value="1"/>
</dbReference>
<dbReference type="PANTHER" id="PTHR43537:SF24">
    <property type="entry name" value="GLUCONATE OPERON TRANSCRIPTIONAL REPRESSOR"/>
    <property type="match status" value="1"/>
</dbReference>
<evidence type="ECO:0000256" key="1">
    <source>
        <dbReference type="ARBA" id="ARBA00023015"/>
    </source>
</evidence>
<dbReference type="CDD" id="cd07377">
    <property type="entry name" value="WHTH_GntR"/>
    <property type="match status" value="1"/>
</dbReference>
<dbReference type="SMART" id="SM00345">
    <property type="entry name" value="HTH_GNTR"/>
    <property type="match status" value="1"/>
</dbReference>
<dbReference type="InterPro" id="IPR000524">
    <property type="entry name" value="Tscrpt_reg_HTH_GntR"/>
</dbReference>
<sequence length="215" mass="23441">MSTPLPAVPSKADLVYEHISAEILNGALQPGQRLSMDALARTLGVSKIPIREAMLRLESHGLVVQQQHAGPTVARISAHQLRGVYLARQEIEPLAARLAAPLIDATALDRLDRLQMSMREHLLAGRLAEISPLNSAFHETVAQATGFEILVEFTERLLTAVRRYRVSAPLEADNWRRVIAEHDAIVTALRAHDADAAAVAARTHAASQADHDTAR</sequence>
<keyword evidence="2" id="KW-0238">DNA-binding</keyword>
<dbReference type="Pfam" id="PF00392">
    <property type="entry name" value="GntR"/>
    <property type="match status" value="1"/>
</dbReference>